<gene>
    <name evidence="1" type="ORF">RCL2_001281500</name>
</gene>
<reference evidence="1" key="1">
    <citation type="submission" date="2019-10" db="EMBL/GenBank/DDBJ databases">
        <title>Conservation and host-specific expression of non-tandemly repeated heterogenous ribosome RNA gene in arbuscular mycorrhizal fungi.</title>
        <authorList>
            <person name="Maeda T."/>
            <person name="Kobayashi Y."/>
            <person name="Nakagawa T."/>
            <person name="Ezawa T."/>
            <person name="Yamaguchi K."/>
            <person name="Bino T."/>
            <person name="Nishimoto Y."/>
            <person name="Shigenobu S."/>
            <person name="Kawaguchi M."/>
        </authorList>
    </citation>
    <scope>NUCLEOTIDE SEQUENCE</scope>
    <source>
        <strain evidence="1">HR1</strain>
    </source>
</reference>
<protein>
    <submittedName>
        <fullName evidence="1">Uncharacterized protein</fullName>
    </submittedName>
</protein>
<organism evidence="1 2">
    <name type="scientific">Rhizophagus clarus</name>
    <dbReference type="NCBI Taxonomy" id="94130"/>
    <lineage>
        <taxon>Eukaryota</taxon>
        <taxon>Fungi</taxon>
        <taxon>Fungi incertae sedis</taxon>
        <taxon>Mucoromycota</taxon>
        <taxon>Glomeromycotina</taxon>
        <taxon>Glomeromycetes</taxon>
        <taxon>Glomerales</taxon>
        <taxon>Glomeraceae</taxon>
        <taxon>Rhizophagus</taxon>
    </lineage>
</organism>
<name>A0A8H3LGT4_9GLOM</name>
<dbReference type="EMBL" id="BLAL01000156">
    <property type="protein sequence ID" value="GES85712.1"/>
    <property type="molecule type" value="Genomic_DNA"/>
</dbReference>
<evidence type="ECO:0000313" key="1">
    <source>
        <dbReference type="EMBL" id="GES85712.1"/>
    </source>
</evidence>
<evidence type="ECO:0000313" key="2">
    <source>
        <dbReference type="Proteomes" id="UP000615446"/>
    </source>
</evidence>
<comment type="caution">
    <text evidence="1">The sequence shown here is derived from an EMBL/GenBank/DDBJ whole genome shotgun (WGS) entry which is preliminary data.</text>
</comment>
<accession>A0A8H3LGT4</accession>
<dbReference type="AlphaFoldDB" id="A0A8H3LGT4"/>
<sequence length="132" mass="15300">MTKSFWKCGLIRFVRKVVEPLISHLYFPLNKEQIFEITIPGSYYKEIKFMKIQSQENEINKKRGNFKVILETPGLEKQSPRLFSLGLLLEKFNDHKVVVKNGTIIKNVRQQLPLSSGSIEISGYPELNNLFA</sequence>
<dbReference type="Proteomes" id="UP000615446">
    <property type="component" value="Unassembled WGS sequence"/>
</dbReference>
<proteinExistence type="predicted"/>